<dbReference type="AlphaFoldDB" id="A0ABD0Q8W1"/>
<name>A0ABD0Q8W1_CIRMR</name>
<protein>
    <submittedName>
        <fullName evidence="2">Uncharacterized protein</fullName>
    </submittedName>
</protein>
<evidence type="ECO:0000313" key="2">
    <source>
        <dbReference type="EMBL" id="KAL0182689.1"/>
    </source>
</evidence>
<sequence>VSNGRPFQLSSSNPASSSSSSPHQEQFYRTLLLLTLSQTCPPLVWTRSLPAQPR</sequence>
<feature type="non-terminal residue" evidence="2">
    <location>
        <position position="54"/>
    </location>
</feature>
<dbReference type="Proteomes" id="UP001529510">
    <property type="component" value="Unassembled WGS sequence"/>
</dbReference>
<accession>A0ABD0Q8W1</accession>
<evidence type="ECO:0000256" key="1">
    <source>
        <dbReference type="SAM" id="MobiDB-lite"/>
    </source>
</evidence>
<evidence type="ECO:0000313" key="3">
    <source>
        <dbReference type="Proteomes" id="UP001529510"/>
    </source>
</evidence>
<keyword evidence="3" id="KW-1185">Reference proteome</keyword>
<comment type="caution">
    <text evidence="2">The sequence shown here is derived from an EMBL/GenBank/DDBJ whole genome shotgun (WGS) entry which is preliminary data.</text>
</comment>
<organism evidence="2 3">
    <name type="scientific">Cirrhinus mrigala</name>
    <name type="common">Mrigala</name>
    <dbReference type="NCBI Taxonomy" id="683832"/>
    <lineage>
        <taxon>Eukaryota</taxon>
        <taxon>Metazoa</taxon>
        <taxon>Chordata</taxon>
        <taxon>Craniata</taxon>
        <taxon>Vertebrata</taxon>
        <taxon>Euteleostomi</taxon>
        <taxon>Actinopterygii</taxon>
        <taxon>Neopterygii</taxon>
        <taxon>Teleostei</taxon>
        <taxon>Ostariophysi</taxon>
        <taxon>Cypriniformes</taxon>
        <taxon>Cyprinidae</taxon>
        <taxon>Labeoninae</taxon>
        <taxon>Labeonini</taxon>
        <taxon>Cirrhinus</taxon>
    </lineage>
</organism>
<feature type="non-terminal residue" evidence="2">
    <location>
        <position position="1"/>
    </location>
</feature>
<feature type="region of interest" description="Disordered" evidence="1">
    <location>
        <begin position="1"/>
        <end position="23"/>
    </location>
</feature>
<dbReference type="EMBL" id="JAMKFB020000010">
    <property type="protein sequence ID" value="KAL0182689.1"/>
    <property type="molecule type" value="Genomic_DNA"/>
</dbReference>
<reference evidence="2 3" key="1">
    <citation type="submission" date="2024-05" db="EMBL/GenBank/DDBJ databases">
        <title>Genome sequencing and assembly of Indian major carp, Cirrhinus mrigala (Hamilton, 1822).</title>
        <authorList>
            <person name="Mohindra V."/>
            <person name="Chowdhury L.M."/>
            <person name="Lal K."/>
            <person name="Jena J.K."/>
        </authorList>
    </citation>
    <scope>NUCLEOTIDE SEQUENCE [LARGE SCALE GENOMIC DNA]</scope>
    <source>
        <strain evidence="2">CM1030</strain>
        <tissue evidence="2">Blood</tissue>
    </source>
</reference>
<feature type="compositionally biased region" description="Low complexity" evidence="1">
    <location>
        <begin position="10"/>
        <end position="22"/>
    </location>
</feature>
<proteinExistence type="predicted"/>
<gene>
    <name evidence="2" type="ORF">M9458_022064</name>
</gene>